<dbReference type="SMART" id="SM00668">
    <property type="entry name" value="CTLH"/>
    <property type="match status" value="1"/>
</dbReference>
<feature type="compositionally biased region" description="Low complexity" evidence="1">
    <location>
        <begin position="84"/>
        <end position="130"/>
    </location>
</feature>
<dbReference type="InterPro" id="IPR024964">
    <property type="entry name" value="CTLH/CRA"/>
</dbReference>
<feature type="region of interest" description="Disordered" evidence="1">
    <location>
        <begin position="71"/>
        <end position="150"/>
    </location>
</feature>
<dbReference type="OrthoDB" id="8048523at2759"/>
<accession>A0A5C3FG17</accession>
<dbReference type="InterPro" id="IPR006595">
    <property type="entry name" value="CTLH_C"/>
</dbReference>
<dbReference type="InterPro" id="IPR013144">
    <property type="entry name" value="CRA_dom"/>
</dbReference>
<dbReference type="InterPro" id="IPR050618">
    <property type="entry name" value="Ubq-SigPath_Reg"/>
</dbReference>
<sequence>MPPSSSKHHSNGAASAAAATLSGRADQVDLTSPANLRKLVLNYLVHHCYADTASAFANDGISGYLAGPSSAADGLTAASTDEQPAAPSPSGSRAAASSSSSSSRASRTNDAASASPSQSASRSSAPATATGRQAHPLSAPPLSRQDSSMEVEADSLLALATSASSSSAAATTRGDHNGSAPTAMDEDVSMGEATSASHAANGQSQAAPGSSKTAVNGSRYASARAGAAGDLGAQGNADEQSDLPAAELRAVKIRKEIRDHIVNGRIRVAIDLCNTHFPAVLNTDAARIVTLDRDAGQVATSSTATDRVLPANPTSLDPAHLLLNLQIQVFIEIIRSATSSSSGMAGSSASLPPGSSPQISSSGYLPSSLAAANTPGIAAASISRAASPAPSSSCSSAGSGTSATGGAAAVNPALHSALAVAQGLYSSAQKLPSYWRAMYLKELEQVTALLAYPDVEHSPVRKFLHRSRKVALAEQVNSAILYRTGKPSQPLIESAVRQTAFTYAGLNSDKVAVPSGHPVFSVAGCPAGPYEETQSKKNGGGKILPPWNFRSFLAER</sequence>
<dbReference type="SMART" id="SM00757">
    <property type="entry name" value="CRA"/>
    <property type="match status" value="1"/>
</dbReference>
<dbReference type="AlphaFoldDB" id="A0A5C3FG17"/>
<protein>
    <recommendedName>
        <fullName evidence="2">CTLH domain-containing protein</fullName>
    </recommendedName>
</protein>
<evidence type="ECO:0000313" key="4">
    <source>
        <dbReference type="Proteomes" id="UP000323386"/>
    </source>
</evidence>
<proteinExistence type="predicted"/>
<evidence type="ECO:0000256" key="1">
    <source>
        <dbReference type="SAM" id="MobiDB-lite"/>
    </source>
</evidence>
<evidence type="ECO:0000259" key="2">
    <source>
        <dbReference type="PROSITE" id="PS50897"/>
    </source>
</evidence>
<gene>
    <name evidence="3" type="ORF">PSFLO_07792</name>
</gene>
<evidence type="ECO:0000313" key="3">
    <source>
        <dbReference type="EMBL" id="SPO42309.1"/>
    </source>
</evidence>
<dbReference type="Proteomes" id="UP000323386">
    <property type="component" value="Unassembled WGS sequence"/>
</dbReference>
<feature type="compositionally biased region" description="Low complexity" evidence="1">
    <location>
        <begin position="163"/>
        <end position="172"/>
    </location>
</feature>
<feature type="region of interest" description="Disordered" evidence="1">
    <location>
        <begin position="163"/>
        <end position="217"/>
    </location>
</feature>
<dbReference type="PANTHER" id="PTHR12864">
    <property type="entry name" value="RAN BINDING PROTEIN 9-RELATED"/>
    <property type="match status" value="1"/>
</dbReference>
<keyword evidence="4" id="KW-1185">Reference proteome</keyword>
<feature type="compositionally biased region" description="Polar residues" evidence="1">
    <location>
        <begin position="192"/>
        <end position="215"/>
    </location>
</feature>
<dbReference type="PROSITE" id="PS50897">
    <property type="entry name" value="CTLH"/>
    <property type="match status" value="1"/>
</dbReference>
<dbReference type="EMBL" id="OOIP01000130">
    <property type="protein sequence ID" value="SPO42309.1"/>
    <property type="molecule type" value="Genomic_DNA"/>
</dbReference>
<organism evidence="3 4">
    <name type="scientific">Pseudozyma flocculosa</name>
    <dbReference type="NCBI Taxonomy" id="84751"/>
    <lineage>
        <taxon>Eukaryota</taxon>
        <taxon>Fungi</taxon>
        <taxon>Dikarya</taxon>
        <taxon>Basidiomycota</taxon>
        <taxon>Ustilaginomycotina</taxon>
        <taxon>Ustilaginomycetes</taxon>
        <taxon>Ustilaginales</taxon>
        <taxon>Ustilaginaceae</taxon>
        <taxon>Pseudozyma</taxon>
    </lineage>
</organism>
<dbReference type="Pfam" id="PF10607">
    <property type="entry name" value="CTLH"/>
    <property type="match status" value="1"/>
</dbReference>
<feature type="domain" description="CTLH" evidence="2">
    <location>
        <begin position="250"/>
        <end position="341"/>
    </location>
</feature>
<reference evidence="3 4" key="1">
    <citation type="submission" date="2018-03" db="EMBL/GenBank/DDBJ databases">
        <authorList>
            <person name="Guldener U."/>
        </authorList>
    </citation>
    <scope>NUCLEOTIDE SEQUENCE [LARGE SCALE GENOMIC DNA]</scope>
    <source>
        <strain evidence="3 4">DAOM196992</strain>
    </source>
</reference>
<name>A0A5C3FG17_9BASI</name>